<dbReference type="InterPro" id="IPR022221">
    <property type="entry name" value="TypeIII_RM_meth"/>
</dbReference>
<evidence type="ECO:0000256" key="1">
    <source>
        <dbReference type="ARBA" id="ARBA00006594"/>
    </source>
</evidence>
<dbReference type="GO" id="GO:0009307">
    <property type="term" value="P:DNA restriction-modification system"/>
    <property type="evidence" value="ECO:0007669"/>
    <property type="project" value="UniProtKB-KW"/>
</dbReference>
<keyword evidence="3 8" id="KW-0808">Transferase</keyword>
<dbReference type="GO" id="GO:0032259">
    <property type="term" value="P:methylation"/>
    <property type="evidence" value="ECO:0007669"/>
    <property type="project" value="UniProtKB-KW"/>
</dbReference>
<keyword evidence="4" id="KW-0949">S-adenosyl-L-methionine</keyword>
<evidence type="ECO:0000256" key="5">
    <source>
        <dbReference type="ARBA" id="ARBA00022747"/>
    </source>
</evidence>
<feature type="domain" description="Type III restriction/modification enzyme methylation subunit" evidence="7">
    <location>
        <begin position="34"/>
        <end position="90"/>
    </location>
</feature>
<reference evidence="8 9" key="1">
    <citation type="submission" date="2019-10" db="EMBL/GenBank/DDBJ databases">
        <title>Streptococcus mitis of the oral and urogenital tracts.</title>
        <authorList>
            <person name="Price T."/>
            <person name="Mores C.R."/>
            <person name="Putonti C."/>
            <person name="Wolfe A.J."/>
        </authorList>
    </citation>
    <scope>NUCLEOTIDE SEQUENCE [LARGE SCALE GENOMIC DNA]</scope>
    <source>
        <strain evidence="8 9">SM39</strain>
    </source>
</reference>
<dbReference type="GO" id="GO:0003677">
    <property type="term" value="F:DNA binding"/>
    <property type="evidence" value="ECO:0007669"/>
    <property type="project" value="InterPro"/>
</dbReference>
<dbReference type="InterPro" id="IPR002052">
    <property type="entry name" value="DNA_methylase_N6_adenine_CS"/>
</dbReference>
<evidence type="ECO:0000256" key="4">
    <source>
        <dbReference type="ARBA" id="ARBA00022691"/>
    </source>
</evidence>
<dbReference type="GO" id="GO:0008170">
    <property type="term" value="F:N-methyltransferase activity"/>
    <property type="evidence" value="ECO:0007669"/>
    <property type="project" value="InterPro"/>
</dbReference>
<organism evidence="8 9">
    <name type="scientific">Streptococcus mitis</name>
    <dbReference type="NCBI Taxonomy" id="28037"/>
    <lineage>
        <taxon>Bacteria</taxon>
        <taxon>Bacillati</taxon>
        <taxon>Bacillota</taxon>
        <taxon>Bacilli</taxon>
        <taxon>Lactobacillales</taxon>
        <taxon>Streptococcaceae</taxon>
        <taxon>Streptococcus</taxon>
        <taxon>Streptococcus mitis group</taxon>
    </lineage>
</organism>
<evidence type="ECO:0000256" key="2">
    <source>
        <dbReference type="ARBA" id="ARBA00022603"/>
    </source>
</evidence>
<dbReference type="Pfam" id="PF01555">
    <property type="entry name" value="N6_N4_Mtase"/>
    <property type="match status" value="1"/>
</dbReference>
<dbReference type="InterPro" id="IPR029063">
    <property type="entry name" value="SAM-dependent_MTases_sf"/>
</dbReference>
<comment type="similarity">
    <text evidence="1">Belongs to the N(4)/N(6)-methyltransferase family.</text>
</comment>
<gene>
    <name evidence="8" type="ORF">GEZ78_08195</name>
</gene>
<dbReference type="InterPro" id="IPR002941">
    <property type="entry name" value="DNA_methylase_N4/N6"/>
</dbReference>
<evidence type="ECO:0000256" key="3">
    <source>
        <dbReference type="ARBA" id="ARBA00022679"/>
    </source>
</evidence>
<dbReference type="PROSITE" id="PS00092">
    <property type="entry name" value="N6_MTASE"/>
    <property type="match status" value="1"/>
</dbReference>
<name>A0A6I1UHS9_STRMT</name>
<dbReference type="Proteomes" id="UP000436302">
    <property type="component" value="Unassembled WGS sequence"/>
</dbReference>
<dbReference type="RefSeq" id="WP_153209801.1">
    <property type="nucleotide sequence ID" value="NZ_WIJG01000030.1"/>
</dbReference>
<dbReference type="EMBL" id="WIJV01000050">
    <property type="protein sequence ID" value="MQP83546.1"/>
    <property type="molecule type" value="Genomic_DNA"/>
</dbReference>
<comment type="caution">
    <text evidence="8">The sequence shown here is derived from an EMBL/GenBank/DDBJ whole genome shotgun (WGS) entry which is preliminary data.</text>
</comment>
<sequence length="671" mass="76387">MKQELEQLLAQNGTFMVEGALNKNKLAELARQYNPELLSLLMSDEKISNHFFSKLETGILVFKKDVFLQFLNNKEFLPDSFTAYKTKIGLATGEKYLSENNDVVLSFPYKDCILEGGQTKDDAKRQEIFFNETLAPTEINRLLDDKVLTNFKRYDKDGVHNVEEIKDTDNLIIKGNNLIVLHSLKKRFAGKVKLIYIDPPYNTGNDSFGYNDSFNHSTWLVFMKNRLEVARELLSEDGLLWVQTDDGEVNYLGVLLDEVFGRENFINLVTVKTKIGGVSGSSEGKSLKDATEFIQVYAKNKESISLKPIFAMTPVWEYIQTEYIEAGKSWKYTSVLLDLGEKVLIKTDSKNGRAYYHYPNAKTCSVRQYANDHGLTEEEIYNSIPEKIFQSTNAQSSVRTTLIRETENIESGFVSVSYVPSKGKNQGELIEIFYTNTKRMVMFLSDMLTEDGEGNLLYKEKLTTLWDSIQYNNLSKEGLVDFPNGKKPEKLLQNIIEMSTEENEIVLDFFGGSGSTAATSQKLKRQYISIEQMDGQIEKTIERLVNVTSGKDEKGISKDVNWSGGGSFVYAELKNDAQDFKNAISEATITEELLELFELAKKSSFISYRIEPKKLKANEFEKISLAEQKQILSEIIDNNNLYVNYSDIDDIDYGISAQDKELNHAFYGKEQ</sequence>
<dbReference type="AlphaFoldDB" id="A0A6I1UHS9"/>
<dbReference type="Gene3D" id="3.40.50.150">
    <property type="entry name" value="Vaccinia Virus protein VP39"/>
    <property type="match status" value="1"/>
</dbReference>
<evidence type="ECO:0000313" key="9">
    <source>
        <dbReference type="Proteomes" id="UP000436302"/>
    </source>
</evidence>
<dbReference type="PIRSF" id="PIRSF015855">
    <property type="entry name" value="TypeIII_Mtase_mKpnI"/>
    <property type="match status" value="1"/>
</dbReference>
<evidence type="ECO:0000259" key="6">
    <source>
        <dbReference type="Pfam" id="PF01555"/>
    </source>
</evidence>
<dbReference type="InterPro" id="IPR002295">
    <property type="entry name" value="N4/N6-MTase_EcoPI_Mod-like"/>
</dbReference>
<feature type="domain" description="DNA methylase N-4/N-6" evidence="6">
    <location>
        <begin position="192"/>
        <end position="538"/>
    </location>
</feature>
<dbReference type="Pfam" id="PF12564">
    <property type="entry name" value="TypeIII_RM_meth"/>
    <property type="match status" value="1"/>
</dbReference>
<dbReference type="PRINTS" id="PR00506">
    <property type="entry name" value="D21N6MTFRASE"/>
</dbReference>
<keyword evidence="2 8" id="KW-0489">Methyltransferase</keyword>
<accession>A0A6I1UHS9</accession>
<proteinExistence type="inferred from homology"/>
<keyword evidence="5" id="KW-0680">Restriction system</keyword>
<evidence type="ECO:0000259" key="7">
    <source>
        <dbReference type="Pfam" id="PF12564"/>
    </source>
</evidence>
<dbReference type="SUPFAM" id="SSF53335">
    <property type="entry name" value="S-adenosyl-L-methionine-dependent methyltransferases"/>
    <property type="match status" value="1"/>
</dbReference>
<protein>
    <submittedName>
        <fullName evidence="8">Site-specific DNA-methyltransferase</fullName>
    </submittedName>
</protein>
<evidence type="ECO:0000313" key="8">
    <source>
        <dbReference type="EMBL" id="MQP83546.1"/>
    </source>
</evidence>